<dbReference type="Pfam" id="PF07727">
    <property type="entry name" value="RVT_2"/>
    <property type="match status" value="1"/>
</dbReference>
<feature type="compositionally biased region" description="Basic and acidic residues" evidence="2">
    <location>
        <begin position="276"/>
        <end position="289"/>
    </location>
</feature>
<dbReference type="InterPro" id="IPR013103">
    <property type="entry name" value="RVT_2"/>
</dbReference>
<keyword evidence="1" id="KW-0863">Zinc-finger</keyword>
<evidence type="ECO:0000313" key="5">
    <source>
        <dbReference type="Proteomes" id="UP001172457"/>
    </source>
</evidence>
<evidence type="ECO:0000313" key="4">
    <source>
        <dbReference type="EMBL" id="KAJ9561383.1"/>
    </source>
</evidence>
<dbReference type="PROSITE" id="PS50158">
    <property type="entry name" value="ZF_CCHC"/>
    <property type="match status" value="1"/>
</dbReference>
<dbReference type="SUPFAM" id="SSF56672">
    <property type="entry name" value="DNA/RNA polymerases"/>
    <property type="match status" value="1"/>
</dbReference>
<dbReference type="SMART" id="SM00343">
    <property type="entry name" value="ZnF_C2HC"/>
    <property type="match status" value="1"/>
</dbReference>
<keyword evidence="1" id="KW-0479">Metal-binding</keyword>
<feature type="region of interest" description="Disordered" evidence="2">
    <location>
        <begin position="1"/>
        <end position="30"/>
    </location>
</feature>
<feature type="region of interest" description="Disordered" evidence="2">
    <location>
        <begin position="203"/>
        <end position="297"/>
    </location>
</feature>
<evidence type="ECO:0000259" key="3">
    <source>
        <dbReference type="PROSITE" id="PS50158"/>
    </source>
</evidence>
<reference evidence="4" key="1">
    <citation type="submission" date="2023-03" db="EMBL/GenBank/DDBJ databases">
        <title>Chromosome-scale reference genome and RAD-based genetic map of yellow starthistle (Centaurea solstitialis) reveal putative structural variation and QTLs associated with invader traits.</title>
        <authorList>
            <person name="Reatini B."/>
            <person name="Cang F.A."/>
            <person name="Jiang Q."/>
            <person name="Mckibben M.T.W."/>
            <person name="Barker M.S."/>
            <person name="Rieseberg L.H."/>
            <person name="Dlugosch K.M."/>
        </authorList>
    </citation>
    <scope>NUCLEOTIDE SEQUENCE</scope>
    <source>
        <strain evidence="4">CAN-66</strain>
        <tissue evidence="4">Leaf</tissue>
    </source>
</reference>
<dbReference type="Proteomes" id="UP001172457">
    <property type="component" value="Chromosome 2"/>
</dbReference>
<feature type="compositionally biased region" description="Basic and acidic residues" evidence="2">
    <location>
        <begin position="222"/>
        <end position="238"/>
    </location>
</feature>
<accession>A0AA38U2Q4</accession>
<dbReference type="InterPro" id="IPR001878">
    <property type="entry name" value="Znf_CCHC"/>
</dbReference>
<dbReference type="AlphaFoldDB" id="A0AA38U2Q4"/>
<feature type="compositionally biased region" description="Basic residues" evidence="2">
    <location>
        <begin position="239"/>
        <end position="248"/>
    </location>
</feature>
<evidence type="ECO:0000256" key="2">
    <source>
        <dbReference type="SAM" id="MobiDB-lite"/>
    </source>
</evidence>
<dbReference type="GO" id="GO:0008270">
    <property type="term" value="F:zinc ion binding"/>
    <property type="evidence" value="ECO:0007669"/>
    <property type="project" value="UniProtKB-KW"/>
</dbReference>
<name>A0AA38U2Q4_9ASTR</name>
<comment type="caution">
    <text evidence="4">The sequence shown here is derived from an EMBL/GenBank/DDBJ whole genome shotgun (WGS) entry which is preliminary data.</text>
</comment>
<dbReference type="EMBL" id="JARYMX010000002">
    <property type="protein sequence ID" value="KAJ9561383.1"/>
    <property type="molecule type" value="Genomic_DNA"/>
</dbReference>
<gene>
    <name evidence="4" type="ORF">OSB04_006543</name>
</gene>
<organism evidence="4 5">
    <name type="scientific">Centaurea solstitialis</name>
    <name type="common">yellow star-thistle</name>
    <dbReference type="NCBI Taxonomy" id="347529"/>
    <lineage>
        <taxon>Eukaryota</taxon>
        <taxon>Viridiplantae</taxon>
        <taxon>Streptophyta</taxon>
        <taxon>Embryophyta</taxon>
        <taxon>Tracheophyta</taxon>
        <taxon>Spermatophyta</taxon>
        <taxon>Magnoliopsida</taxon>
        <taxon>eudicotyledons</taxon>
        <taxon>Gunneridae</taxon>
        <taxon>Pentapetalae</taxon>
        <taxon>asterids</taxon>
        <taxon>campanulids</taxon>
        <taxon>Asterales</taxon>
        <taxon>Asteraceae</taxon>
        <taxon>Carduoideae</taxon>
        <taxon>Cardueae</taxon>
        <taxon>Centaureinae</taxon>
        <taxon>Centaurea</taxon>
    </lineage>
</organism>
<feature type="domain" description="CCHC-type" evidence="3">
    <location>
        <begin position="322"/>
        <end position="339"/>
    </location>
</feature>
<dbReference type="GO" id="GO:0003676">
    <property type="term" value="F:nucleic acid binding"/>
    <property type="evidence" value="ECO:0007669"/>
    <property type="project" value="InterPro"/>
</dbReference>
<feature type="compositionally biased region" description="Polar residues" evidence="2">
    <location>
        <begin position="212"/>
        <end position="221"/>
    </location>
</feature>
<keyword evidence="1" id="KW-0862">Zinc</keyword>
<keyword evidence="5" id="KW-1185">Reference proteome</keyword>
<proteinExistence type="predicted"/>
<evidence type="ECO:0000256" key="1">
    <source>
        <dbReference type="PROSITE-ProRule" id="PRU00047"/>
    </source>
</evidence>
<sequence length="709" mass="79065">MKFQHKGKGLIVEDHDWDDDSSDESFVEEDTQETLMAVSDEPNLALMAKIEEVSKEVPEKAPETSSSTIESSSQVPSTYIPLKSLTQLDLLTLDLYNALNGKTTAEKMNIDLRYQLKDSYHSRRKLERSINQALCIEREKAIAAKEKTLAELNAVTIKGWSDASEKVDEILASGRCVKNRTGIGFSRGCPKPDRSMLKFGMFVSTIPDPNDPQYSSSSNTRTEGDPKSKKSTTKDKSIAKPHSKKSTPKQKNVNILGGGPLVSGTKRVSQNPTPRLKVDLKTKAKEKKPIPPISDANGVLGPGPAHLKFKDFLDPTKCFLYRKCYHCGLNDHIASKCPNATKAEKSAKVKKIPKTDKTVKGKKVVKTESLVKTPATDTDKSVKAVTDSIRTTDTAGPIVVKGSFSGNGKGQTHGYDTLTNGVTTFKRVAYVKGLMHNLLSTSQLCDKNHYLSFSKKKCKVKNKHKKVILSGARRADVSNKIDEIGTFICNKARIVAHGYQQEECIDYDETFAPVARLKAIRLFLAYAAHKNFKVFQMDINNAFLNAKLPEEVYVAQPPGFLDPKFPNHAYKLNKALYGLKHAPRARYDTLSTFLLCKGFERGKIDNTLFLKKYEKHIILLQIYVDDIIFGSTNSKLCKKFELLMQSEYKMSMMGLLINQSEKGIFINQVLDMLKKFDLTSCTPIKTPMAPPLSLDKDSNGKHVDVTLYR</sequence>
<dbReference type="InterPro" id="IPR043502">
    <property type="entry name" value="DNA/RNA_pol_sf"/>
</dbReference>
<feature type="compositionally biased region" description="Acidic residues" evidence="2">
    <location>
        <begin position="15"/>
        <end position="30"/>
    </location>
</feature>
<protein>
    <recommendedName>
        <fullName evidence="3">CCHC-type domain-containing protein</fullName>
    </recommendedName>
</protein>